<dbReference type="RefSeq" id="WP_126108385.1">
    <property type="nucleotide sequence ID" value="NZ_CP034465.1"/>
</dbReference>
<dbReference type="EMBL" id="CP034465">
    <property type="protein sequence ID" value="AZP03284.1"/>
    <property type="molecule type" value="Genomic_DNA"/>
</dbReference>
<dbReference type="Proteomes" id="UP000273326">
    <property type="component" value="Chromosome"/>
</dbReference>
<sequence length="125" mass="14920">MKFKKTMRYMLFLFPLFIGFMPFLMKRNSSKLKNPYRSKKDERSPAVYNGIWVSTDESSTLEIANQEAVLTNEKPFLLTFKEITDTQLFFQDQYGYDIIIEENNPNSLKLFDEAEQKEIIFYKEN</sequence>
<proteinExistence type="predicted"/>
<dbReference type="AlphaFoldDB" id="A0A3Q9BIQ1"/>
<keyword evidence="2" id="KW-1185">Reference proteome</keyword>
<protein>
    <submittedName>
        <fullName evidence="1">DUF4828 domain-containing protein</fullName>
    </submittedName>
</protein>
<accession>A0A3Q9BIQ1</accession>
<dbReference type="OrthoDB" id="2246468at2"/>
<evidence type="ECO:0000313" key="1">
    <source>
        <dbReference type="EMBL" id="AZP03284.1"/>
    </source>
</evidence>
<reference evidence="2" key="1">
    <citation type="submission" date="2018-12" db="EMBL/GenBank/DDBJ databases">
        <title>Complete genome sequencing of Jeotgalibaca sp. H21T32.</title>
        <authorList>
            <person name="Bae J.-W."/>
            <person name="Lee S.-Y."/>
        </authorList>
    </citation>
    <scope>NUCLEOTIDE SEQUENCE [LARGE SCALE GENOMIC DNA]</scope>
    <source>
        <strain evidence="2">H21T32</strain>
    </source>
</reference>
<dbReference type="Pfam" id="PF16110">
    <property type="entry name" value="DUF4828"/>
    <property type="match status" value="1"/>
</dbReference>
<name>A0A3Q9BIQ1_9LACT</name>
<gene>
    <name evidence="1" type="ORF">EJN90_00600</name>
</gene>
<dbReference type="InterPro" id="IPR032254">
    <property type="entry name" value="DUF4828"/>
</dbReference>
<organism evidence="1 2">
    <name type="scientific">Jeotgalibaca ciconiae</name>
    <dbReference type="NCBI Taxonomy" id="2496265"/>
    <lineage>
        <taxon>Bacteria</taxon>
        <taxon>Bacillati</taxon>
        <taxon>Bacillota</taxon>
        <taxon>Bacilli</taxon>
        <taxon>Lactobacillales</taxon>
        <taxon>Carnobacteriaceae</taxon>
        <taxon>Jeotgalibaca</taxon>
    </lineage>
</organism>
<evidence type="ECO:0000313" key="2">
    <source>
        <dbReference type="Proteomes" id="UP000273326"/>
    </source>
</evidence>
<dbReference type="KEGG" id="jeh:EJN90_00600"/>